<gene>
    <name evidence="6" type="ORF">H0266_17455</name>
</gene>
<dbReference type="InterPro" id="IPR012925">
    <property type="entry name" value="TipAS_dom"/>
</dbReference>
<dbReference type="PANTHER" id="PTHR30204">
    <property type="entry name" value="REDOX-CYCLING DRUG-SENSING TRANSCRIPTIONAL ACTIVATOR SOXR"/>
    <property type="match status" value="1"/>
</dbReference>
<keyword evidence="1" id="KW-0805">Transcription regulation</keyword>
<keyword evidence="2" id="KW-0238">DNA-binding</keyword>
<protein>
    <submittedName>
        <fullName evidence="6">MerR family transcriptional regulator</fullName>
    </submittedName>
</protein>
<dbReference type="Gene3D" id="1.10.490.50">
    <property type="entry name" value="Antibiotic binding domain of TipA-like multidrug resistance regulators"/>
    <property type="match status" value="1"/>
</dbReference>
<evidence type="ECO:0000256" key="2">
    <source>
        <dbReference type="ARBA" id="ARBA00023125"/>
    </source>
</evidence>
<keyword evidence="7" id="KW-1185">Reference proteome</keyword>
<dbReference type="Pfam" id="PF13411">
    <property type="entry name" value="MerR_1"/>
    <property type="match status" value="1"/>
</dbReference>
<dbReference type="PRINTS" id="PR00040">
    <property type="entry name" value="HTHMERR"/>
</dbReference>
<evidence type="ECO:0000313" key="7">
    <source>
        <dbReference type="Proteomes" id="UP000571017"/>
    </source>
</evidence>
<evidence type="ECO:0000256" key="1">
    <source>
        <dbReference type="ARBA" id="ARBA00023015"/>
    </source>
</evidence>
<dbReference type="AlphaFoldDB" id="A0A838CXL8"/>
<name>A0A838CXL8_9BACI</name>
<dbReference type="RefSeq" id="WP_181473733.1">
    <property type="nucleotide sequence ID" value="NZ_JACEFG010000004.1"/>
</dbReference>
<keyword evidence="4" id="KW-0804">Transcription</keyword>
<dbReference type="CDD" id="cd01106">
    <property type="entry name" value="HTH_TipAL-Mta"/>
    <property type="match status" value="1"/>
</dbReference>
<dbReference type="InterPro" id="IPR000551">
    <property type="entry name" value="MerR-type_HTH_dom"/>
</dbReference>
<organism evidence="6 7">
    <name type="scientific">Halobacillus locisalis</name>
    <dbReference type="NCBI Taxonomy" id="220753"/>
    <lineage>
        <taxon>Bacteria</taxon>
        <taxon>Bacillati</taxon>
        <taxon>Bacillota</taxon>
        <taxon>Bacilli</taxon>
        <taxon>Bacillales</taxon>
        <taxon>Bacillaceae</taxon>
        <taxon>Halobacillus</taxon>
    </lineage>
</organism>
<dbReference type="Gene3D" id="1.10.1660.10">
    <property type="match status" value="1"/>
</dbReference>
<evidence type="ECO:0000256" key="3">
    <source>
        <dbReference type="ARBA" id="ARBA00023159"/>
    </source>
</evidence>
<accession>A0A838CXL8</accession>
<dbReference type="Pfam" id="PF07739">
    <property type="entry name" value="TipAS"/>
    <property type="match status" value="1"/>
</dbReference>
<dbReference type="SMART" id="SM00422">
    <property type="entry name" value="HTH_MERR"/>
    <property type="match status" value="1"/>
</dbReference>
<dbReference type="SUPFAM" id="SSF46955">
    <property type="entry name" value="Putative DNA-binding domain"/>
    <property type="match status" value="1"/>
</dbReference>
<dbReference type="InterPro" id="IPR036244">
    <property type="entry name" value="TipA-like_antibiotic-bd"/>
</dbReference>
<sequence length="254" mass="29994">MYKVKELSDVAGVSVRTLHHYDDIGLLSPQLIGENRFRYYGEEEVARLQQILLLKEMDFSLSTIQQILDDPDFDQEKALQHQKVLLKEKKRRLDRILNSIDQTLVSLRGGKKMSNQDKFDSFDRTEIEKHQKRYEKEVKDRWGDTDAYKQSKAKTASYTEEDWKRIHGKSEAIDQAIIDRMDHGPDDEEVQRLIGEKRQHITDYFYTCTPEIFRGLADMYVNDSRFTKNIEKKQKGYSEFLQKAIHSYCDKLAD</sequence>
<dbReference type="InterPro" id="IPR047057">
    <property type="entry name" value="MerR_fam"/>
</dbReference>
<keyword evidence="3" id="KW-0010">Activator</keyword>
<comment type="caution">
    <text evidence="6">The sequence shown here is derived from an EMBL/GenBank/DDBJ whole genome shotgun (WGS) entry which is preliminary data.</text>
</comment>
<dbReference type="GO" id="GO:0003677">
    <property type="term" value="F:DNA binding"/>
    <property type="evidence" value="ECO:0007669"/>
    <property type="project" value="UniProtKB-KW"/>
</dbReference>
<evidence type="ECO:0000256" key="4">
    <source>
        <dbReference type="ARBA" id="ARBA00023163"/>
    </source>
</evidence>
<dbReference type="PROSITE" id="PS50937">
    <property type="entry name" value="HTH_MERR_2"/>
    <property type="match status" value="1"/>
</dbReference>
<dbReference type="Proteomes" id="UP000571017">
    <property type="component" value="Unassembled WGS sequence"/>
</dbReference>
<dbReference type="SUPFAM" id="SSF89082">
    <property type="entry name" value="Antibiotic binding domain of TipA-like multidrug resistance regulators"/>
    <property type="match status" value="1"/>
</dbReference>
<dbReference type="PANTHER" id="PTHR30204:SF90">
    <property type="entry name" value="HTH-TYPE TRANSCRIPTIONAL ACTIVATOR MTA"/>
    <property type="match status" value="1"/>
</dbReference>
<feature type="domain" description="HTH merR-type" evidence="5">
    <location>
        <begin position="1"/>
        <end position="70"/>
    </location>
</feature>
<dbReference type="EMBL" id="JACEFG010000004">
    <property type="protein sequence ID" value="MBA2176678.1"/>
    <property type="molecule type" value="Genomic_DNA"/>
</dbReference>
<proteinExistence type="predicted"/>
<reference evidence="6 7" key="1">
    <citation type="journal article" date="2004" name="Extremophiles">
        <title>Halobacillus locisalis sp. nov., a halophilic bacterium isolated from a marine solar saltern of the Yellow Sea in Korea.</title>
        <authorList>
            <person name="Yoon J.H."/>
            <person name="Kang K.H."/>
            <person name="Oh T.K."/>
            <person name="Park Y.H."/>
        </authorList>
    </citation>
    <scope>NUCLEOTIDE SEQUENCE [LARGE SCALE GENOMIC DNA]</scope>
    <source>
        <strain evidence="6 7">KCTC 3788</strain>
    </source>
</reference>
<dbReference type="GO" id="GO:0003700">
    <property type="term" value="F:DNA-binding transcription factor activity"/>
    <property type="evidence" value="ECO:0007669"/>
    <property type="project" value="InterPro"/>
</dbReference>
<evidence type="ECO:0000313" key="6">
    <source>
        <dbReference type="EMBL" id="MBA2176678.1"/>
    </source>
</evidence>
<dbReference type="InterPro" id="IPR009061">
    <property type="entry name" value="DNA-bd_dom_put_sf"/>
</dbReference>
<evidence type="ECO:0000259" key="5">
    <source>
        <dbReference type="PROSITE" id="PS50937"/>
    </source>
</evidence>